<dbReference type="RefSeq" id="WP_159409770.1">
    <property type="nucleotide sequence ID" value="NZ_CP026115.2"/>
</dbReference>
<dbReference type="EMBL" id="CP026115">
    <property type="protein sequence ID" value="QHG64382.1"/>
    <property type="molecule type" value="Genomic_DNA"/>
</dbReference>
<gene>
    <name evidence="3" type="ORF">C2H86_08145</name>
</gene>
<dbReference type="InterPro" id="IPR036366">
    <property type="entry name" value="PGBDSf"/>
</dbReference>
<feature type="domain" description="N-acetylmuramidase" evidence="2">
    <location>
        <begin position="28"/>
        <end position="189"/>
    </location>
</feature>
<evidence type="ECO:0000259" key="2">
    <source>
        <dbReference type="Pfam" id="PF11860"/>
    </source>
</evidence>
<dbReference type="Proteomes" id="UP000464480">
    <property type="component" value="Chromosome"/>
</dbReference>
<protein>
    <submittedName>
        <fullName evidence="3">DUF3380 domain-containing protein</fullName>
    </submittedName>
</protein>
<dbReference type="AlphaFoldDB" id="A0A6I6XVS5"/>
<proteinExistence type="predicted"/>
<evidence type="ECO:0000313" key="4">
    <source>
        <dbReference type="Proteomes" id="UP000464480"/>
    </source>
</evidence>
<dbReference type="Pfam" id="PF01471">
    <property type="entry name" value="PG_binding_1"/>
    <property type="match status" value="1"/>
</dbReference>
<organism evidence="3 4">
    <name type="scientific">Pseudomonas putida</name>
    <name type="common">Arthrobacter siderocapsulatus</name>
    <dbReference type="NCBI Taxonomy" id="303"/>
    <lineage>
        <taxon>Bacteria</taxon>
        <taxon>Pseudomonadati</taxon>
        <taxon>Pseudomonadota</taxon>
        <taxon>Gammaproteobacteria</taxon>
        <taxon>Pseudomonadales</taxon>
        <taxon>Pseudomonadaceae</taxon>
        <taxon>Pseudomonas</taxon>
    </lineage>
</organism>
<reference evidence="3 4" key="1">
    <citation type="submission" date="2020-02" db="EMBL/GenBank/DDBJ databases">
        <title>Pseudomonas Putida W5 Complete Genome Assembly.</title>
        <authorList>
            <person name="Yuan Z.-C."/>
            <person name="Shaw G.A."/>
            <person name="Cusano A.D."/>
            <person name="Caddey B.J."/>
            <person name="Weselowski B.J."/>
        </authorList>
    </citation>
    <scope>NUCLEOTIDE SEQUENCE [LARGE SCALE GENOMIC DNA]</scope>
    <source>
        <strain evidence="3 4">W5</strain>
    </source>
</reference>
<name>A0A6I6XVS5_PSEPU</name>
<dbReference type="InterPro" id="IPR024408">
    <property type="entry name" value="Muramidase"/>
</dbReference>
<accession>A0A6I6XVS5</accession>
<dbReference type="Pfam" id="PF11860">
    <property type="entry name" value="Muramidase"/>
    <property type="match status" value="1"/>
</dbReference>
<sequence>MSFQGKGSPLSDEGMNEVCDSLGVSESEIWAVLTVETRGFGFLSDRRPQILFERHVFHRLTQGLYDGNPDISRSKAGGYVGGAGEYARLETAMQLDKTAALQSASWGIGQVMGFNFKVAGFTSTDKLVAAMVKDENSQLQAMAHFIMGNNLAGALQRNNWVSFARSYNDADFKRNEYDTRLAAAHAKFKVTLPDLNLRTAQAALQYLGMDPGPIDGIRGRRTFSALIRFQESEGLAETGLLDQDTLERLVEKAVA</sequence>
<dbReference type="InterPro" id="IPR036365">
    <property type="entry name" value="PGBD-like_sf"/>
</dbReference>
<feature type="domain" description="Peptidoglycan binding-like" evidence="1">
    <location>
        <begin position="196"/>
        <end position="249"/>
    </location>
</feature>
<dbReference type="InterPro" id="IPR002477">
    <property type="entry name" value="Peptidoglycan-bd-like"/>
</dbReference>
<evidence type="ECO:0000313" key="3">
    <source>
        <dbReference type="EMBL" id="QHG64382.1"/>
    </source>
</evidence>
<evidence type="ECO:0000259" key="1">
    <source>
        <dbReference type="Pfam" id="PF01471"/>
    </source>
</evidence>
<dbReference type="Gene3D" id="1.10.101.10">
    <property type="entry name" value="PGBD-like superfamily/PGBD"/>
    <property type="match status" value="1"/>
</dbReference>
<dbReference type="SUPFAM" id="SSF47090">
    <property type="entry name" value="PGBD-like"/>
    <property type="match status" value="1"/>
</dbReference>